<name>A0A2P6TJ38_CHLSO</name>
<evidence type="ECO:0000313" key="2">
    <source>
        <dbReference type="Proteomes" id="UP000239899"/>
    </source>
</evidence>
<proteinExistence type="predicted"/>
<dbReference type="Proteomes" id="UP000239899">
    <property type="component" value="Unassembled WGS sequence"/>
</dbReference>
<protein>
    <submittedName>
        <fullName evidence="1">Uncharacterized protein</fullName>
    </submittedName>
</protein>
<evidence type="ECO:0000313" key="1">
    <source>
        <dbReference type="EMBL" id="PRW39271.1"/>
    </source>
</evidence>
<dbReference type="AlphaFoldDB" id="A0A2P6TJ38"/>
<dbReference type="OrthoDB" id="520255at2759"/>
<organism evidence="1 2">
    <name type="scientific">Chlorella sorokiniana</name>
    <name type="common">Freshwater green alga</name>
    <dbReference type="NCBI Taxonomy" id="3076"/>
    <lineage>
        <taxon>Eukaryota</taxon>
        <taxon>Viridiplantae</taxon>
        <taxon>Chlorophyta</taxon>
        <taxon>core chlorophytes</taxon>
        <taxon>Trebouxiophyceae</taxon>
        <taxon>Chlorellales</taxon>
        <taxon>Chlorellaceae</taxon>
        <taxon>Chlorella clade</taxon>
        <taxon>Chlorella</taxon>
    </lineage>
</organism>
<reference evidence="1 2" key="1">
    <citation type="journal article" date="2018" name="Plant J.">
        <title>Genome sequences of Chlorella sorokiniana UTEX 1602 and Micractinium conductrix SAG 241.80: implications to maltose excretion by a green alga.</title>
        <authorList>
            <person name="Arriola M.B."/>
            <person name="Velmurugan N."/>
            <person name="Zhang Y."/>
            <person name="Plunkett M.H."/>
            <person name="Hondzo H."/>
            <person name="Barney B.M."/>
        </authorList>
    </citation>
    <scope>NUCLEOTIDE SEQUENCE [LARGE SCALE GENOMIC DNA]</scope>
    <source>
        <strain evidence="2">UTEX 1602</strain>
    </source>
</reference>
<comment type="caution">
    <text evidence="1">The sequence shown here is derived from an EMBL/GenBank/DDBJ whole genome shotgun (WGS) entry which is preliminary data.</text>
</comment>
<keyword evidence="2" id="KW-1185">Reference proteome</keyword>
<sequence>MAAACQRTAPLLSQDAAVRGDAAVQAQLLAFLGPLQHMLNDPLRRGLYVKLPFVLLENCIFDDCNIQADAEITVLAALAYWLREALVEQEHPGRQRIASVCSRIRFPNIPPAMLHLYWAYWRFLREFDPNNAVLKHAVVIGADPGQLAAVKGGLRSFQSEVARLEATCRSWLSPRAPPLQGQPEPAVFDMQARLPEGQTSVTLDPYYWGGWFWRVEMSKSSEGSLGITLRAALSSCFEARFSLGLQGAGCSWSCGCGASFFTHMGGHGWGICKLGGQPIAWDDFWAPNSPWLVDGKASVRFTLDVPA</sequence>
<gene>
    <name evidence="1" type="ORF">C2E21_6885</name>
</gene>
<accession>A0A2P6TJ38</accession>
<dbReference type="EMBL" id="LHPG02000014">
    <property type="protein sequence ID" value="PRW39271.1"/>
    <property type="molecule type" value="Genomic_DNA"/>
</dbReference>